<feature type="active site" description="Nucleophile" evidence="7">
    <location>
        <position position="389"/>
    </location>
</feature>
<dbReference type="InterPro" id="IPR050979">
    <property type="entry name" value="LD-transpeptidase"/>
</dbReference>
<keyword evidence="3 7" id="KW-0133">Cell shape</keyword>
<dbReference type="PROSITE" id="PS52029">
    <property type="entry name" value="LD_TPASE"/>
    <property type="match status" value="1"/>
</dbReference>
<dbReference type="GO" id="GO:0071972">
    <property type="term" value="F:peptidoglycan L,D-transpeptidase activity"/>
    <property type="evidence" value="ECO:0007669"/>
    <property type="project" value="TreeGrafter"/>
</dbReference>
<dbReference type="RefSeq" id="WP_148600753.1">
    <property type="nucleotide sequence ID" value="NZ_VSLD01000003.1"/>
</dbReference>
<gene>
    <name evidence="10" type="ORF">FQ377_08170</name>
</gene>
<dbReference type="Pfam" id="PF17964">
    <property type="entry name" value="Big_10"/>
    <property type="match status" value="1"/>
</dbReference>
<name>A0A5D0XRA2_9MICC</name>
<keyword evidence="4 7" id="KW-0573">Peptidoglycan synthesis</keyword>
<feature type="region of interest" description="Disordered" evidence="8">
    <location>
        <begin position="31"/>
        <end position="80"/>
    </location>
</feature>
<dbReference type="GO" id="GO:0005576">
    <property type="term" value="C:extracellular region"/>
    <property type="evidence" value="ECO:0007669"/>
    <property type="project" value="TreeGrafter"/>
</dbReference>
<proteinExistence type="predicted"/>
<evidence type="ECO:0000256" key="4">
    <source>
        <dbReference type="ARBA" id="ARBA00022984"/>
    </source>
</evidence>
<comment type="caution">
    <text evidence="10">The sequence shown here is derived from an EMBL/GenBank/DDBJ whole genome shotgun (WGS) entry which is preliminary data.</text>
</comment>
<evidence type="ECO:0000259" key="9">
    <source>
        <dbReference type="PROSITE" id="PS52029"/>
    </source>
</evidence>
<evidence type="ECO:0000256" key="5">
    <source>
        <dbReference type="ARBA" id="ARBA00023315"/>
    </source>
</evidence>
<dbReference type="GO" id="GO:0071555">
    <property type="term" value="P:cell wall organization"/>
    <property type="evidence" value="ECO:0007669"/>
    <property type="project" value="UniProtKB-UniRule"/>
</dbReference>
<dbReference type="GO" id="GO:0016746">
    <property type="term" value="F:acyltransferase activity"/>
    <property type="evidence" value="ECO:0007669"/>
    <property type="project" value="UniProtKB-KW"/>
</dbReference>
<dbReference type="OrthoDB" id="5242354at2"/>
<dbReference type="Pfam" id="PF03734">
    <property type="entry name" value="YkuD"/>
    <property type="match status" value="1"/>
</dbReference>
<dbReference type="Gene3D" id="2.60.40.3780">
    <property type="match status" value="1"/>
</dbReference>
<evidence type="ECO:0000256" key="8">
    <source>
        <dbReference type="SAM" id="MobiDB-lite"/>
    </source>
</evidence>
<accession>A0A5D0XRA2</accession>
<evidence type="ECO:0000256" key="3">
    <source>
        <dbReference type="ARBA" id="ARBA00022960"/>
    </source>
</evidence>
<reference evidence="10 11" key="1">
    <citation type="submission" date="2019-08" db="EMBL/GenBank/DDBJ databases">
        <title>Genone of Arthrobacter echini P9.</title>
        <authorList>
            <person name="Bowman J.P."/>
        </authorList>
    </citation>
    <scope>NUCLEOTIDE SEQUENCE [LARGE SCALE GENOMIC DNA]</scope>
    <source>
        <strain evidence="10 11">P9</strain>
    </source>
</reference>
<keyword evidence="11" id="KW-1185">Reference proteome</keyword>
<evidence type="ECO:0000256" key="7">
    <source>
        <dbReference type="PROSITE-ProRule" id="PRU01373"/>
    </source>
</evidence>
<dbReference type="Gene3D" id="2.60.40.3710">
    <property type="match status" value="1"/>
</dbReference>
<keyword evidence="2" id="KW-0808">Transferase</keyword>
<sequence>MTQGSGGGVARRRGVRIAAVCTATLLVGGCVGSSDTQVGSDGGMSSSSPSSPPSASPSAPQAPSTPPTPEPGSESPAPRPAAEYAVDLTPADAASGVNPATGATVAVSGATLEAVEVRPTSGGTSVAGELSDDTDTWTTTERLAFDTEYSVSYSVLDSAGQAQRGGSTFTTVEPANEADAAMFPLDGSTVGTGQPLEFTFSEPVTNRDAVEKAITVTSTSGQEGAFYWLPDRTGKVSDTVVRYRPESFWAPNSTITVRTDLFGVDFGNGMIGNGDTTMTVKTHNTRLAVVDNATKTMKVYLDGTLDRTFPVTLGTDAWPSTEGYMVVMENYGTTRFTAESIGLHPGDPDYYPPTVVKHASRLSNGGAFVHEALPAAQVALGEVNVSHGCIGMSPEGAEYFYRTFGPGDVVEILNTDYGPMFVDDGFGDWNVSWDEWVGQP</sequence>
<evidence type="ECO:0000256" key="1">
    <source>
        <dbReference type="ARBA" id="ARBA00004752"/>
    </source>
</evidence>
<dbReference type="InterPro" id="IPR041280">
    <property type="entry name" value="Big_10"/>
</dbReference>
<dbReference type="PANTHER" id="PTHR30582:SF2">
    <property type="entry name" value="L,D-TRANSPEPTIDASE YCIB-RELATED"/>
    <property type="match status" value="1"/>
</dbReference>
<dbReference type="InterPro" id="IPR005490">
    <property type="entry name" value="LD_TPept_cat_dom"/>
</dbReference>
<dbReference type="SUPFAM" id="SSF141523">
    <property type="entry name" value="L,D-transpeptidase catalytic domain-like"/>
    <property type="match status" value="1"/>
</dbReference>
<protein>
    <submittedName>
        <fullName evidence="10">L,D-transpeptidase</fullName>
    </submittedName>
</protein>
<dbReference type="Proteomes" id="UP000323410">
    <property type="component" value="Unassembled WGS sequence"/>
</dbReference>
<evidence type="ECO:0000313" key="11">
    <source>
        <dbReference type="Proteomes" id="UP000323410"/>
    </source>
</evidence>
<evidence type="ECO:0000313" key="10">
    <source>
        <dbReference type="EMBL" id="TYC98971.1"/>
    </source>
</evidence>
<dbReference type="InterPro" id="IPR038063">
    <property type="entry name" value="Transpep_catalytic_dom"/>
</dbReference>
<evidence type="ECO:0000256" key="2">
    <source>
        <dbReference type="ARBA" id="ARBA00022679"/>
    </source>
</evidence>
<feature type="active site" description="Proton donor/acceptor" evidence="7">
    <location>
        <position position="370"/>
    </location>
</feature>
<feature type="domain" description="L,D-TPase catalytic" evidence="9">
    <location>
        <begin position="286"/>
        <end position="413"/>
    </location>
</feature>
<organism evidence="10 11">
    <name type="scientific">Arthrobacter echini</name>
    <dbReference type="NCBI Taxonomy" id="1529066"/>
    <lineage>
        <taxon>Bacteria</taxon>
        <taxon>Bacillati</taxon>
        <taxon>Actinomycetota</taxon>
        <taxon>Actinomycetes</taxon>
        <taxon>Micrococcales</taxon>
        <taxon>Micrococcaceae</taxon>
        <taxon>Arthrobacter</taxon>
    </lineage>
</organism>
<dbReference type="Gene3D" id="2.40.440.10">
    <property type="entry name" value="L,D-transpeptidase catalytic domain-like"/>
    <property type="match status" value="1"/>
</dbReference>
<keyword evidence="5" id="KW-0012">Acyltransferase</keyword>
<keyword evidence="6 7" id="KW-0961">Cell wall biogenesis/degradation</keyword>
<dbReference type="EMBL" id="VSLD01000003">
    <property type="protein sequence ID" value="TYC98971.1"/>
    <property type="molecule type" value="Genomic_DNA"/>
</dbReference>
<evidence type="ECO:0000256" key="6">
    <source>
        <dbReference type="ARBA" id="ARBA00023316"/>
    </source>
</evidence>
<dbReference type="GO" id="GO:0008360">
    <property type="term" value="P:regulation of cell shape"/>
    <property type="evidence" value="ECO:0007669"/>
    <property type="project" value="UniProtKB-UniRule"/>
</dbReference>
<dbReference type="UniPathway" id="UPA00219"/>
<dbReference type="CDD" id="cd16913">
    <property type="entry name" value="YkuD_like"/>
    <property type="match status" value="1"/>
</dbReference>
<dbReference type="AlphaFoldDB" id="A0A5D0XRA2"/>
<dbReference type="PANTHER" id="PTHR30582">
    <property type="entry name" value="L,D-TRANSPEPTIDASE"/>
    <property type="match status" value="1"/>
</dbReference>
<dbReference type="CDD" id="cd13432">
    <property type="entry name" value="LDT_IgD_like_2"/>
    <property type="match status" value="1"/>
</dbReference>
<comment type="pathway">
    <text evidence="1 7">Cell wall biogenesis; peptidoglycan biosynthesis.</text>
</comment>
<dbReference type="GO" id="GO:0018104">
    <property type="term" value="P:peptidoglycan-protein cross-linking"/>
    <property type="evidence" value="ECO:0007669"/>
    <property type="project" value="TreeGrafter"/>
</dbReference>